<dbReference type="AlphaFoldDB" id="A0AAI8CH64"/>
<name>A0AAI8CH64_9FLAO</name>
<dbReference type="RefSeq" id="WP_065213501.1">
    <property type="nucleotide sequence ID" value="NZ_CP010992.1"/>
</dbReference>
<protein>
    <submittedName>
        <fullName evidence="1">Uncharacterized protein</fullName>
    </submittedName>
</protein>
<dbReference type="GeneID" id="60759490"/>
<sequence>MGKIKFYFSQIEDSKKFQNKELNVKLKTNILICFENLSYTQFSDTIQFNWEIRRLNHISDLKNILNEFEEINNIALIHHGGLYSSIITNDIEKIKLNEKMICEYIPNVFDALSNDEKSLDIEIVADIMHERSKFLYKNGIERKYFIGYLYLKKMISSISDNGNYFSIACDEADTDETLKALGNLTEKKIKIFGNTNLTTIGYSITYKYQGIDVSGVGSILNIPLTDSWDNKLGWKYFDTAEKKVVITNKDLVLKGTGKTPYKLIERNFYTKGQDYIYVILYYSKKVKNWFLKNSNEIEYKNWKNEIKKNYHNKLIND</sequence>
<organism evidence="1 2">
    <name type="scientific">Flavobacterium columnare</name>
    <dbReference type="NCBI Taxonomy" id="996"/>
    <lineage>
        <taxon>Bacteria</taxon>
        <taxon>Pseudomonadati</taxon>
        <taxon>Bacteroidota</taxon>
        <taxon>Flavobacteriia</taxon>
        <taxon>Flavobacteriales</taxon>
        <taxon>Flavobacteriaceae</taxon>
        <taxon>Flavobacterium</taxon>
    </lineage>
</organism>
<reference evidence="2" key="1">
    <citation type="submission" date="2016-03" db="EMBL/GenBank/DDBJ databases">
        <title>Flavobacterium columnare strain B185, complete genome.</title>
        <authorList>
            <person name="Sundberg L.-R."/>
            <person name="Papponen P."/>
            <person name="Laanto E."/>
        </authorList>
    </citation>
    <scope>NUCLEOTIDE SEQUENCE [LARGE SCALE GENOMIC DNA]</scope>
    <source>
        <strain evidence="2">B185</strain>
    </source>
</reference>
<dbReference type="EMBL" id="CP010992">
    <property type="protein sequence ID" value="AMO19815.1"/>
    <property type="molecule type" value="Genomic_DNA"/>
</dbReference>
<gene>
    <name evidence="1" type="ORF">UN65_05125</name>
</gene>
<reference evidence="1 2" key="2">
    <citation type="submission" date="2019-05" db="EMBL/GenBank/DDBJ databases">
        <authorList>
            <person name="Ravantti J.J."/>
        </authorList>
    </citation>
    <scope>NUCLEOTIDE SEQUENCE [LARGE SCALE GENOMIC DNA]</scope>
    <source>
        <strain evidence="1 2">B185</strain>
    </source>
</reference>
<evidence type="ECO:0000313" key="1">
    <source>
        <dbReference type="EMBL" id="AMO19815.1"/>
    </source>
</evidence>
<proteinExistence type="predicted"/>
<dbReference type="Proteomes" id="UP000304840">
    <property type="component" value="Chromosome"/>
</dbReference>
<evidence type="ECO:0000313" key="2">
    <source>
        <dbReference type="Proteomes" id="UP000304840"/>
    </source>
</evidence>
<accession>A0AAI8CH64</accession>